<dbReference type="EMBL" id="LN907858">
    <property type="protein sequence ID" value="CUU39729.1"/>
    <property type="molecule type" value="Genomic_DNA"/>
</dbReference>
<dbReference type="AlphaFoldDB" id="A0A0S4PUK8"/>
<organism evidence="1 2">
    <name type="scientific">Helicobacter typhlonius</name>
    <dbReference type="NCBI Taxonomy" id="76936"/>
    <lineage>
        <taxon>Bacteria</taxon>
        <taxon>Pseudomonadati</taxon>
        <taxon>Campylobacterota</taxon>
        <taxon>Epsilonproteobacteria</taxon>
        <taxon>Campylobacterales</taxon>
        <taxon>Helicobacteraceae</taxon>
        <taxon>Helicobacter</taxon>
    </lineage>
</organism>
<dbReference type="KEGG" id="hty:BN2458_PEG0843"/>
<dbReference type="PATRIC" id="fig|76936.10.peg.826"/>
<evidence type="ECO:0000313" key="2">
    <source>
        <dbReference type="Proteomes" id="UP000064525"/>
    </source>
</evidence>
<protein>
    <submittedName>
        <fullName evidence="1">Uncharacterized protein</fullName>
    </submittedName>
</protein>
<dbReference type="Proteomes" id="UP000064525">
    <property type="component" value="Chromosome I"/>
</dbReference>
<evidence type="ECO:0000313" key="1">
    <source>
        <dbReference type="EMBL" id="CUU39729.1"/>
    </source>
</evidence>
<accession>A0A0S4PUK8</accession>
<name>A0A0S4PUK8_9HELI</name>
<sequence>MFLYSIEVFCKKMFIPSPFPLKEYFSTFLKHYRVNDIHK</sequence>
<proteinExistence type="predicted"/>
<reference evidence="2" key="1">
    <citation type="submission" date="2015-11" db="EMBL/GenBank/DDBJ databases">
        <authorList>
            <person name="Anvar S.Y."/>
        </authorList>
    </citation>
    <scope>NUCLEOTIDE SEQUENCE [LARGE SCALE GENOMIC DNA]</scope>
</reference>
<gene>
    <name evidence="1" type="ORF">BN2458_PEG0843</name>
</gene>